<reference evidence="1" key="1">
    <citation type="journal article" date="2021" name="Proc. Natl. Acad. Sci. U.S.A.">
        <title>A Catalog of Tens of Thousands of Viruses from Human Metagenomes Reveals Hidden Associations with Chronic Diseases.</title>
        <authorList>
            <person name="Tisza M.J."/>
            <person name="Buck C.B."/>
        </authorList>
    </citation>
    <scope>NUCLEOTIDE SEQUENCE</scope>
    <source>
        <strain evidence="1">CtQGT6</strain>
    </source>
</reference>
<organism evidence="1">
    <name type="scientific">Siphoviridae sp. ctQGT6</name>
    <dbReference type="NCBI Taxonomy" id="2825491"/>
    <lineage>
        <taxon>Viruses</taxon>
        <taxon>Duplodnaviria</taxon>
        <taxon>Heunggongvirae</taxon>
        <taxon>Uroviricota</taxon>
        <taxon>Caudoviricetes</taxon>
    </lineage>
</organism>
<protein>
    <submittedName>
        <fullName evidence="1">Uncharacterized protein</fullName>
    </submittedName>
</protein>
<dbReference type="EMBL" id="BK015242">
    <property type="protein sequence ID" value="DAD97473.1"/>
    <property type="molecule type" value="Genomic_DNA"/>
</dbReference>
<accession>A0A8S5NRZ2</accession>
<name>A0A8S5NRZ2_9CAUD</name>
<proteinExistence type="predicted"/>
<sequence length="32" mass="3905">MVLTQISSTNFLFPWFDSGRRLNDYNKIKKQR</sequence>
<evidence type="ECO:0000313" key="1">
    <source>
        <dbReference type="EMBL" id="DAD97473.1"/>
    </source>
</evidence>